<protein>
    <recommendedName>
        <fullName evidence="5">Tetratricopeptide repeat protein</fullName>
    </recommendedName>
</protein>
<keyword evidence="2" id="KW-1133">Transmembrane helix</keyword>
<dbReference type="PANTHER" id="PTHR12558:SF13">
    <property type="entry name" value="CELL DIVISION CYCLE PROTEIN 27 HOMOLOG"/>
    <property type="match status" value="1"/>
</dbReference>
<feature type="region of interest" description="Disordered" evidence="1">
    <location>
        <begin position="577"/>
        <end position="629"/>
    </location>
</feature>
<keyword evidence="4" id="KW-1185">Reference proteome</keyword>
<keyword evidence="2" id="KW-0472">Membrane</keyword>
<reference evidence="4" key="1">
    <citation type="journal article" date="2019" name="Int. J. Syst. Evol. Microbiol.">
        <title>The Global Catalogue of Microorganisms (GCM) 10K type strain sequencing project: providing services to taxonomists for standard genome sequencing and annotation.</title>
        <authorList>
            <consortium name="The Broad Institute Genomics Platform"/>
            <consortium name="The Broad Institute Genome Sequencing Center for Infectious Disease"/>
            <person name="Wu L."/>
            <person name="Ma J."/>
        </authorList>
    </citation>
    <scope>NUCLEOTIDE SEQUENCE [LARGE SCALE GENOMIC DNA]</scope>
    <source>
        <strain evidence="4">JCM 18410</strain>
    </source>
</reference>
<feature type="region of interest" description="Disordered" evidence="1">
    <location>
        <begin position="54"/>
        <end position="100"/>
    </location>
</feature>
<comment type="caution">
    <text evidence="3">The sequence shown here is derived from an EMBL/GenBank/DDBJ whole genome shotgun (WGS) entry which is preliminary data.</text>
</comment>
<gene>
    <name evidence="3" type="ORF">GCM10023336_44730</name>
</gene>
<evidence type="ECO:0000313" key="3">
    <source>
        <dbReference type="EMBL" id="GAA5064512.1"/>
    </source>
</evidence>
<dbReference type="Pfam" id="PF13432">
    <property type="entry name" value="TPR_16"/>
    <property type="match status" value="2"/>
</dbReference>
<dbReference type="PANTHER" id="PTHR12558">
    <property type="entry name" value="CELL DIVISION CYCLE 16,23,27"/>
    <property type="match status" value="1"/>
</dbReference>
<sequence length="629" mass="64657">MGLARDREIALCGGAAPDREIALGGDALVGVGVGLDTAHDHSLALGTIRVNPAARAPPPAGWRSSRPPGRGPPGGGRRRTVCAMEKRLRRPDPPLTAESGRRSRLLPRVLLALGVLLVVAGAAGVPAVVWWRPVEAPQRRAQRPAPPAAAAAGVGAAGALSAVAAGAPVSPLGLARLIADRERLVRARPGDAGAWAVLGAAYAERGRRGGDTADFPKADGALRTSLRLRPRRNTEALTGLAVLANLRRDYRGAREWGEAALKPDAKRWTAYPPLIDAYGGLGDYRAARRALDELLKLRRSPAVAARAADVYWDRGWREDAAVQAADAVERAAEPAERAVYAARAGRIAWERGDFAEALRYDEAALRLDGGQREALAGRARTLASLGRTAQARAAYRTALGSRPSPDVLLELGELYESAGEEAQAAAQYALARARARQEAAAGVDDEVALGRLEADHGDAAEAVERLRAEWERRPGTAVADALGWALHRDGQDEEALRFATAATDAAKGGGVRSALYAYHRGAIELALDQAGPARRHLELALRTNPAFSPLWAPAAREALTDLGDPSLTDAPAGVELAAPRPTAGAGGAGGAGGAAGASGPAGAGGAAGTPGAAGTAGTAGAPAPGAGTP</sequence>
<dbReference type="Proteomes" id="UP001500124">
    <property type="component" value="Unassembled WGS sequence"/>
</dbReference>
<evidence type="ECO:0008006" key="5">
    <source>
        <dbReference type="Google" id="ProtNLM"/>
    </source>
</evidence>
<dbReference type="SMART" id="SM00028">
    <property type="entry name" value="TPR"/>
    <property type="match status" value="4"/>
</dbReference>
<dbReference type="InterPro" id="IPR011990">
    <property type="entry name" value="TPR-like_helical_dom_sf"/>
</dbReference>
<organism evidence="3 4">
    <name type="scientific">Streptomyces similanensis</name>
    <dbReference type="NCBI Taxonomy" id="1274988"/>
    <lineage>
        <taxon>Bacteria</taxon>
        <taxon>Bacillati</taxon>
        <taxon>Actinomycetota</taxon>
        <taxon>Actinomycetes</taxon>
        <taxon>Kitasatosporales</taxon>
        <taxon>Streptomycetaceae</taxon>
        <taxon>Streptomyces</taxon>
    </lineage>
</organism>
<evidence type="ECO:0000256" key="2">
    <source>
        <dbReference type="SAM" id="Phobius"/>
    </source>
</evidence>
<feature type="transmembrane region" description="Helical" evidence="2">
    <location>
        <begin position="109"/>
        <end position="131"/>
    </location>
</feature>
<accession>A0ABP9KUL1</accession>
<dbReference type="SUPFAM" id="SSF48452">
    <property type="entry name" value="TPR-like"/>
    <property type="match status" value="2"/>
</dbReference>
<name>A0ABP9KUL1_9ACTN</name>
<dbReference type="Gene3D" id="1.25.40.10">
    <property type="entry name" value="Tetratricopeptide repeat domain"/>
    <property type="match status" value="2"/>
</dbReference>
<evidence type="ECO:0000256" key="1">
    <source>
        <dbReference type="SAM" id="MobiDB-lite"/>
    </source>
</evidence>
<feature type="compositionally biased region" description="Gly residues" evidence="1">
    <location>
        <begin position="584"/>
        <end position="608"/>
    </location>
</feature>
<proteinExistence type="predicted"/>
<keyword evidence="2" id="KW-0812">Transmembrane</keyword>
<dbReference type="InterPro" id="IPR019734">
    <property type="entry name" value="TPR_rpt"/>
</dbReference>
<evidence type="ECO:0000313" key="4">
    <source>
        <dbReference type="Proteomes" id="UP001500124"/>
    </source>
</evidence>
<dbReference type="EMBL" id="BAABKC010000065">
    <property type="protein sequence ID" value="GAA5064512.1"/>
    <property type="molecule type" value="Genomic_DNA"/>
</dbReference>
<feature type="compositionally biased region" description="Low complexity" evidence="1">
    <location>
        <begin position="609"/>
        <end position="629"/>
    </location>
</feature>